<proteinExistence type="predicted"/>
<name>A0ACC2WDL6_9TREE</name>
<reference evidence="1" key="1">
    <citation type="submission" date="2023-04" db="EMBL/GenBank/DDBJ databases">
        <title>Draft Genome sequencing of Naganishia species isolated from polar environments using Oxford Nanopore Technology.</title>
        <authorList>
            <person name="Leo P."/>
            <person name="Venkateswaran K."/>
        </authorList>
    </citation>
    <scope>NUCLEOTIDE SEQUENCE</scope>
    <source>
        <strain evidence="1">MNA-CCFEE 5423</strain>
    </source>
</reference>
<organism evidence="1 2">
    <name type="scientific">Naganishia friedmannii</name>
    <dbReference type="NCBI Taxonomy" id="89922"/>
    <lineage>
        <taxon>Eukaryota</taxon>
        <taxon>Fungi</taxon>
        <taxon>Dikarya</taxon>
        <taxon>Basidiomycota</taxon>
        <taxon>Agaricomycotina</taxon>
        <taxon>Tremellomycetes</taxon>
        <taxon>Filobasidiales</taxon>
        <taxon>Filobasidiaceae</taxon>
        <taxon>Naganishia</taxon>
    </lineage>
</organism>
<protein>
    <submittedName>
        <fullName evidence="1">Uncharacterized protein</fullName>
    </submittedName>
</protein>
<dbReference type="EMBL" id="JASBWT010000001">
    <property type="protein sequence ID" value="KAJ9108956.1"/>
    <property type="molecule type" value="Genomic_DNA"/>
</dbReference>
<gene>
    <name evidence="1" type="ORF">QFC21_000279</name>
</gene>
<evidence type="ECO:0000313" key="2">
    <source>
        <dbReference type="Proteomes" id="UP001227268"/>
    </source>
</evidence>
<evidence type="ECO:0000313" key="1">
    <source>
        <dbReference type="EMBL" id="KAJ9108956.1"/>
    </source>
</evidence>
<sequence>MKSTLVLKTLLCAAAYFGTAQATFDCRPSFDLKDRKGETTVHFDLESLSGLRTASKQTETPPTTNEATVSMTLCGDDVLPVDDKIAEEDQCPPNTKVCLVLLNHKSSSTEASRITAVIPIWMLDTPDSDVSVAPRSREEGLDITVSGPDYAGTRQQLELNLICGNDAASTPELVSYSDGKLVVQWETPSGCESALEGGSDKTPDGEDSGGSPRGGRGFFHYVFLTFWLSVIGLFFYFAVGIWYNYTTYGARGLDLLPHKEFWRDLPTFCSDLAAHVTSSIRGSSGGGSRGGYTAI</sequence>
<comment type="caution">
    <text evidence="1">The sequence shown here is derived from an EMBL/GenBank/DDBJ whole genome shotgun (WGS) entry which is preliminary data.</text>
</comment>
<accession>A0ACC2WDL6</accession>
<dbReference type="Proteomes" id="UP001227268">
    <property type="component" value="Unassembled WGS sequence"/>
</dbReference>
<keyword evidence="2" id="KW-1185">Reference proteome</keyword>